<keyword evidence="5" id="KW-1185">Reference proteome</keyword>
<evidence type="ECO:0000313" key="4">
    <source>
        <dbReference type="EMBL" id="MBW8687401.1"/>
    </source>
</evidence>
<dbReference type="SUPFAM" id="SSF52266">
    <property type="entry name" value="SGNH hydrolase"/>
    <property type="match status" value="1"/>
</dbReference>
<evidence type="ECO:0000313" key="5">
    <source>
        <dbReference type="Proteomes" id="UP000812961"/>
    </source>
</evidence>
<keyword evidence="1" id="KW-0378">Hydrolase</keyword>
<accession>A0ABS7GI76</accession>
<dbReference type="Pfam" id="PF03629">
    <property type="entry name" value="SASA"/>
    <property type="match status" value="1"/>
</dbReference>
<comment type="caution">
    <text evidence="4">The sequence shown here is derived from an EMBL/GenBank/DDBJ whole genome shotgun (WGS) entry which is preliminary data.</text>
</comment>
<dbReference type="EMBL" id="JAICCF010000004">
    <property type="protein sequence ID" value="MBW8687401.1"/>
    <property type="molecule type" value="Genomic_DNA"/>
</dbReference>
<name>A0ABS7GI76_9BACT</name>
<dbReference type="RefSeq" id="WP_220252714.1">
    <property type="nucleotide sequence ID" value="NZ_JAICCF010000004.1"/>
</dbReference>
<feature type="chain" id="PRO_5045050253" evidence="2">
    <location>
        <begin position="20"/>
        <end position="466"/>
    </location>
</feature>
<dbReference type="Gene3D" id="3.40.50.1110">
    <property type="entry name" value="SGNH hydrolase"/>
    <property type="match status" value="1"/>
</dbReference>
<evidence type="ECO:0000256" key="1">
    <source>
        <dbReference type="ARBA" id="ARBA00022801"/>
    </source>
</evidence>
<evidence type="ECO:0000259" key="3">
    <source>
        <dbReference type="Pfam" id="PF03629"/>
    </source>
</evidence>
<dbReference type="Proteomes" id="UP000812961">
    <property type="component" value="Unassembled WGS sequence"/>
</dbReference>
<gene>
    <name evidence="4" type="ORF">K1Y79_23900</name>
</gene>
<proteinExistence type="predicted"/>
<organism evidence="4 5">
    <name type="scientific">Chitinophaga rhizophila</name>
    <dbReference type="NCBI Taxonomy" id="2866212"/>
    <lineage>
        <taxon>Bacteria</taxon>
        <taxon>Pseudomonadati</taxon>
        <taxon>Bacteroidota</taxon>
        <taxon>Chitinophagia</taxon>
        <taxon>Chitinophagales</taxon>
        <taxon>Chitinophagaceae</taxon>
        <taxon>Chitinophaga</taxon>
    </lineage>
</organism>
<sequence length="466" mass="51355">MNRLFTMLSLLAAPLALHATVKPHSLFTHHMVLQQGMPVPVWGEAATGEKVTVSFNGQQVSTVARDGKWIVKLSPLPYITKPATLTISGENTVTIKDVLVGEVWICSGQSNMERQLGPRPPQPPVTDWEKERDQANFPLVREYYVPLKYSATPLDDVNQQWQVCSPQTVSDFSAVGYFFTSELYKKLKVPVGFIFTAYGGTPAEDWTSAEAMTSNPALTDFVQHYDQIKYSYVPAGKLKNGLYNGMIHPLLPYAVKGVAWYQGEANAEHPAIYPELLSNMIRNWRTDFARPDLPFLIVQIAPFQHMPPEIREAQLKVVQKVPHTALIVTTDCGDANDIHPSNKRPVGERLAIAAAGMVYKQPGEYAGPMYKGFAIKGNQVVLQFTHTGKGLKTKDDAPLKGFTIAGADKQFQPATAVIKGNTVIVSAAGIKKPVAVRYGWSNVPDVNLYNSADLPASPFRTDMADK</sequence>
<protein>
    <submittedName>
        <fullName evidence="4">Sialate O-acetylesterase</fullName>
    </submittedName>
</protein>
<reference evidence="4 5" key="1">
    <citation type="submission" date="2021-08" db="EMBL/GenBank/DDBJ databases">
        <title>The genome sequence of Chitinophaga sp. B61.</title>
        <authorList>
            <person name="Zhang X."/>
        </authorList>
    </citation>
    <scope>NUCLEOTIDE SEQUENCE [LARGE SCALE GENOMIC DNA]</scope>
    <source>
        <strain evidence="4 5">B61</strain>
    </source>
</reference>
<dbReference type="InterPro" id="IPR039329">
    <property type="entry name" value="SIAE"/>
</dbReference>
<evidence type="ECO:0000256" key="2">
    <source>
        <dbReference type="SAM" id="SignalP"/>
    </source>
</evidence>
<keyword evidence="2" id="KW-0732">Signal</keyword>
<feature type="signal peptide" evidence="2">
    <location>
        <begin position="1"/>
        <end position="19"/>
    </location>
</feature>
<dbReference type="PANTHER" id="PTHR22901:SF0">
    <property type="entry name" value="SIALATE O-ACETYLESTERASE"/>
    <property type="match status" value="1"/>
</dbReference>
<dbReference type="PANTHER" id="PTHR22901">
    <property type="entry name" value="SIALATE O-ACETYLESTERASE"/>
    <property type="match status" value="1"/>
</dbReference>
<dbReference type="InterPro" id="IPR005181">
    <property type="entry name" value="SASA"/>
</dbReference>
<dbReference type="InterPro" id="IPR036514">
    <property type="entry name" value="SGNH_hydro_sf"/>
</dbReference>
<feature type="domain" description="Sialate O-acetylesterase" evidence="3">
    <location>
        <begin position="102"/>
        <end position="352"/>
    </location>
</feature>